<evidence type="ECO:0000259" key="7">
    <source>
        <dbReference type="PROSITE" id="PS51918"/>
    </source>
</evidence>
<dbReference type="SFLD" id="SFLDS00029">
    <property type="entry name" value="Radical_SAM"/>
    <property type="match status" value="1"/>
</dbReference>
<evidence type="ECO:0000313" key="9">
    <source>
        <dbReference type="Proteomes" id="UP001207408"/>
    </source>
</evidence>
<dbReference type="InterPro" id="IPR034428">
    <property type="entry name" value="ThiH/NoCL/HydG-like"/>
</dbReference>
<dbReference type="InterPro" id="IPR013785">
    <property type="entry name" value="Aldolase_TIM"/>
</dbReference>
<dbReference type="SMART" id="SM00876">
    <property type="entry name" value="BATS"/>
    <property type="match status" value="1"/>
</dbReference>
<dbReference type="InterPro" id="IPR012726">
    <property type="entry name" value="ThiH"/>
</dbReference>
<reference evidence="8" key="1">
    <citation type="submission" date="2022-10" db="EMBL/GenBank/DDBJ databases">
        <authorList>
            <person name="Yu W.X."/>
        </authorList>
    </citation>
    <scope>NUCLEOTIDE SEQUENCE</scope>
    <source>
        <strain evidence="8">D04</strain>
    </source>
</reference>
<dbReference type="SFLD" id="SFLDG01081">
    <property type="entry name" value="cleavage_of_the_Ca-Cb_bond_in"/>
    <property type="match status" value="1"/>
</dbReference>
<dbReference type="InterPro" id="IPR058240">
    <property type="entry name" value="rSAM_sf"/>
</dbReference>
<dbReference type="RefSeq" id="WP_301201787.1">
    <property type="nucleotide sequence ID" value="NZ_JAPDPI010000045.1"/>
</dbReference>
<dbReference type="GO" id="GO:0003824">
    <property type="term" value="F:catalytic activity"/>
    <property type="evidence" value="ECO:0007669"/>
    <property type="project" value="InterPro"/>
</dbReference>
<dbReference type="GO" id="GO:0051539">
    <property type="term" value="F:4 iron, 4 sulfur cluster binding"/>
    <property type="evidence" value="ECO:0007669"/>
    <property type="project" value="UniProtKB-KW"/>
</dbReference>
<dbReference type="InterPro" id="IPR007197">
    <property type="entry name" value="rSAM"/>
</dbReference>
<dbReference type="PANTHER" id="PTHR43583">
    <property type="entry name" value="2-IMINOACETATE SYNTHASE"/>
    <property type="match status" value="1"/>
</dbReference>
<evidence type="ECO:0000256" key="2">
    <source>
        <dbReference type="ARBA" id="ARBA00022485"/>
    </source>
</evidence>
<accession>A0AAE3MGH3</accession>
<dbReference type="GO" id="GO:0009228">
    <property type="term" value="P:thiamine biosynthetic process"/>
    <property type="evidence" value="ECO:0007669"/>
    <property type="project" value="InterPro"/>
</dbReference>
<comment type="cofactor">
    <cofactor evidence="1">
        <name>[4Fe-4S] cluster</name>
        <dbReference type="ChEBI" id="CHEBI:49883"/>
    </cofactor>
</comment>
<evidence type="ECO:0000313" key="8">
    <source>
        <dbReference type="EMBL" id="MCW3807403.1"/>
    </source>
</evidence>
<evidence type="ECO:0000256" key="3">
    <source>
        <dbReference type="ARBA" id="ARBA00022691"/>
    </source>
</evidence>
<keyword evidence="2" id="KW-0004">4Fe-4S</keyword>
<evidence type="ECO:0000256" key="5">
    <source>
        <dbReference type="ARBA" id="ARBA00023004"/>
    </source>
</evidence>
<keyword evidence="6" id="KW-0411">Iron-sulfur</keyword>
<evidence type="ECO:0000256" key="4">
    <source>
        <dbReference type="ARBA" id="ARBA00022723"/>
    </source>
</evidence>
<evidence type="ECO:0000256" key="6">
    <source>
        <dbReference type="ARBA" id="ARBA00023014"/>
    </source>
</evidence>
<dbReference type="PROSITE" id="PS51918">
    <property type="entry name" value="RADICAL_SAM"/>
    <property type="match status" value="1"/>
</dbReference>
<dbReference type="SFLD" id="SFLDF00301">
    <property type="entry name" value="2-iminoacetate_synthase_(ThiH)"/>
    <property type="match status" value="1"/>
</dbReference>
<dbReference type="Gene3D" id="3.20.20.70">
    <property type="entry name" value="Aldolase class I"/>
    <property type="match status" value="1"/>
</dbReference>
<gene>
    <name evidence="8" type="primary">thiH</name>
    <name evidence="8" type="ORF">OM074_17360</name>
</gene>
<comment type="caution">
    <text evidence="8">The sequence shown here is derived from an EMBL/GenBank/DDBJ whole genome shotgun (WGS) entry which is preliminary data.</text>
</comment>
<dbReference type="EMBL" id="JAPDPI010000045">
    <property type="protein sequence ID" value="MCW3807403.1"/>
    <property type="molecule type" value="Genomic_DNA"/>
</dbReference>
<sequence>MSFQQIHEKYNWDEISESIRLKTSHDVKRALATSNPDLEDFKALVSPAAEPFLEQMAQKSLQLTQTRFGKTVQMYIPLYLSNECANGCIYCGFNCKNQIDRCTLSREQVMEEVKVIKSLGFEHILLVTGEHPKRCGVDYIEEVVKMIKPYFANISIEIAPLDREDYTRLKQHGLNTVYVYQETYHKENYGNYHPRGRKADFNYRLDTPDRIGLAGIHRIGLGCLLGLEDWRADSFFTALHIHYLEQKYWRTKFSISFPRLRPHAGSFQPQYPINDRQLVQLMCAYRIFNQELEISLSTRENHIFRDNMIGIGVTSMSAGSKTEPGGYSNPDKELKQFEVSDDRTADEISQAIQNKGYEPVWKDWDHCLVEC</sequence>
<dbReference type="GO" id="GO:0005506">
    <property type="term" value="F:iron ion binding"/>
    <property type="evidence" value="ECO:0007669"/>
    <property type="project" value="InterPro"/>
</dbReference>
<keyword evidence="3" id="KW-0949">S-adenosyl-L-methionine</keyword>
<keyword evidence="4" id="KW-0479">Metal-binding</keyword>
<dbReference type="NCBIfam" id="TIGR02351">
    <property type="entry name" value="thiH"/>
    <property type="match status" value="1"/>
</dbReference>
<dbReference type="Proteomes" id="UP001207408">
    <property type="component" value="Unassembled WGS sequence"/>
</dbReference>
<feature type="domain" description="Radical SAM core" evidence="7">
    <location>
        <begin position="70"/>
        <end position="299"/>
    </location>
</feature>
<dbReference type="CDD" id="cd01335">
    <property type="entry name" value="Radical_SAM"/>
    <property type="match status" value="1"/>
</dbReference>
<dbReference type="PANTHER" id="PTHR43583:SF1">
    <property type="entry name" value="2-IMINOACETATE SYNTHASE"/>
    <property type="match status" value="1"/>
</dbReference>
<dbReference type="AlphaFoldDB" id="A0AAE3MGH3"/>
<organism evidence="8 9">
    <name type="scientific">Plebeiibacterium marinum</name>
    <dbReference type="NCBI Taxonomy" id="2992111"/>
    <lineage>
        <taxon>Bacteria</taxon>
        <taxon>Pseudomonadati</taxon>
        <taxon>Bacteroidota</taxon>
        <taxon>Bacteroidia</taxon>
        <taxon>Marinilabiliales</taxon>
        <taxon>Marinilabiliaceae</taxon>
        <taxon>Plebeiibacterium</taxon>
    </lineage>
</organism>
<dbReference type="SUPFAM" id="SSF102114">
    <property type="entry name" value="Radical SAM enzymes"/>
    <property type="match status" value="1"/>
</dbReference>
<evidence type="ECO:0000256" key="1">
    <source>
        <dbReference type="ARBA" id="ARBA00001966"/>
    </source>
</evidence>
<keyword evidence="5" id="KW-0408">Iron</keyword>
<dbReference type="Pfam" id="PF04055">
    <property type="entry name" value="Radical_SAM"/>
    <property type="match status" value="1"/>
</dbReference>
<dbReference type="Pfam" id="PF06968">
    <property type="entry name" value="BATS"/>
    <property type="match status" value="1"/>
</dbReference>
<name>A0AAE3MGH3_9BACT</name>
<protein>
    <submittedName>
        <fullName evidence="8">2-iminoacetate synthase ThiH</fullName>
    </submittedName>
</protein>
<dbReference type="InterPro" id="IPR010722">
    <property type="entry name" value="BATS_dom"/>
</dbReference>
<keyword evidence="9" id="KW-1185">Reference proteome</keyword>
<proteinExistence type="predicted"/>
<dbReference type="SFLD" id="SFLDG01060">
    <property type="entry name" value="BATS_domain_containing"/>
    <property type="match status" value="1"/>
</dbReference>